<feature type="binding site" evidence="7">
    <location>
        <begin position="81"/>
        <end position="83"/>
    </location>
    <ligand>
        <name>FMN</name>
        <dbReference type="ChEBI" id="CHEBI:58210"/>
    </ligand>
</feature>
<feature type="binding site" evidence="7">
    <location>
        <position position="244"/>
    </location>
    <ligand>
        <name>FMN</name>
        <dbReference type="ChEBI" id="CHEBI:58210"/>
    </ligand>
</feature>
<evidence type="ECO:0000256" key="6">
    <source>
        <dbReference type="PIRSR" id="PIRSR000138-1"/>
    </source>
</evidence>
<protein>
    <submittedName>
        <fullName evidence="9">L-lactate dehydrogenase (Cytochrome)</fullName>
    </submittedName>
</protein>
<dbReference type="InterPro" id="IPR000262">
    <property type="entry name" value="FMN-dep_DH"/>
</dbReference>
<feature type="binding site" evidence="7">
    <location>
        <position position="110"/>
    </location>
    <ligand>
        <name>FMN</name>
        <dbReference type="ChEBI" id="CHEBI:58210"/>
    </ligand>
</feature>
<feature type="active site" description="Proton acceptor" evidence="6">
    <location>
        <position position="268"/>
    </location>
</feature>
<dbReference type="EMBL" id="FOAG01000006">
    <property type="protein sequence ID" value="SEL55465.1"/>
    <property type="molecule type" value="Genomic_DNA"/>
</dbReference>
<feature type="domain" description="FMN hydroxy acid dehydrogenase" evidence="8">
    <location>
        <begin position="2"/>
        <end position="371"/>
    </location>
</feature>
<keyword evidence="10" id="KW-1185">Reference proteome</keyword>
<evidence type="ECO:0000256" key="7">
    <source>
        <dbReference type="PIRSR" id="PIRSR000138-2"/>
    </source>
</evidence>
<keyword evidence="3 7" id="KW-0288">FMN</keyword>
<name>A0A1H7R696_9RHOB</name>
<feature type="binding site" evidence="7">
    <location>
        <position position="28"/>
    </location>
    <ligand>
        <name>glyoxylate</name>
        <dbReference type="ChEBI" id="CHEBI:36655"/>
    </ligand>
</feature>
<dbReference type="PANTHER" id="PTHR10578:SF107">
    <property type="entry name" value="2-HYDROXYACID OXIDASE 1"/>
    <property type="match status" value="1"/>
</dbReference>
<dbReference type="PIRSF" id="PIRSF000138">
    <property type="entry name" value="Al-hdrx_acd_dh"/>
    <property type="match status" value="1"/>
</dbReference>
<evidence type="ECO:0000313" key="9">
    <source>
        <dbReference type="EMBL" id="SEL55465.1"/>
    </source>
</evidence>
<dbReference type="Pfam" id="PF01070">
    <property type="entry name" value="FMN_dh"/>
    <property type="match status" value="1"/>
</dbReference>
<evidence type="ECO:0000259" key="8">
    <source>
        <dbReference type="PROSITE" id="PS51349"/>
    </source>
</evidence>
<keyword evidence="2 7" id="KW-0285">Flavoprotein</keyword>
<feature type="binding site" evidence="7">
    <location>
        <position position="159"/>
    </location>
    <ligand>
        <name>FMN</name>
        <dbReference type="ChEBI" id="CHEBI:58210"/>
    </ligand>
</feature>
<feature type="binding site" evidence="7">
    <location>
        <position position="271"/>
    </location>
    <ligand>
        <name>glyoxylate</name>
        <dbReference type="ChEBI" id="CHEBI:36655"/>
    </ligand>
</feature>
<dbReference type="SUPFAM" id="SSF51395">
    <property type="entry name" value="FMN-linked oxidoreductases"/>
    <property type="match status" value="1"/>
</dbReference>
<dbReference type="CDD" id="cd02809">
    <property type="entry name" value="alpha_hydroxyacid_oxid_FMN"/>
    <property type="match status" value="1"/>
</dbReference>
<dbReference type="AlphaFoldDB" id="A0A1H7R696"/>
<dbReference type="InterPro" id="IPR012133">
    <property type="entry name" value="Alpha-hydoxy_acid_DH_FMN"/>
</dbReference>
<dbReference type="Gene3D" id="3.20.20.70">
    <property type="entry name" value="Aldolase class I"/>
    <property type="match status" value="1"/>
</dbReference>
<organism evidence="9 10">
    <name type="scientific">Roseovarius azorensis</name>
    <dbReference type="NCBI Taxonomy" id="1287727"/>
    <lineage>
        <taxon>Bacteria</taxon>
        <taxon>Pseudomonadati</taxon>
        <taxon>Pseudomonadota</taxon>
        <taxon>Alphaproteobacteria</taxon>
        <taxon>Rhodobacterales</taxon>
        <taxon>Roseobacteraceae</taxon>
        <taxon>Roseovarius</taxon>
    </lineage>
</organism>
<dbReference type="InterPro" id="IPR037396">
    <property type="entry name" value="FMN_HAD"/>
</dbReference>
<evidence type="ECO:0000256" key="1">
    <source>
        <dbReference type="ARBA" id="ARBA00001917"/>
    </source>
</evidence>
<comment type="similarity">
    <text evidence="5">Belongs to the FMN-dependent alpha-hydroxy acid dehydrogenase family.</text>
</comment>
<evidence type="ECO:0000256" key="3">
    <source>
        <dbReference type="ARBA" id="ARBA00022643"/>
    </source>
</evidence>
<evidence type="ECO:0000256" key="4">
    <source>
        <dbReference type="ARBA" id="ARBA00023002"/>
    </source>
</evidence>
<dbReference type="PROSITE" id="PS51349">
    <property type="entry name" value="FMN_HYDROXY_ACID_DH_2"/>
    <property type="match status" value="1"/>
</dbReference>
<comment type="cofactor">
    <cofactor evidence="1">
        <name>FMN</name>
        <dbReference type="ChEBI" id="CHEBI:58210"/>
    </cofactor>
</comment>
<dbReference type="GO" id="GO:0010181">
    <property type="term" value="F:FMN binding"/>
    <property type="evidence" value="ECO:0007669"/>
    <property type="project" value="InterPro"/>
</dbReference>
<reference evidence="9 10" key="1">
    <citation type="submission" date="2016-10" db="EMBL/GenBank/DDBJ databases">
        <authorList>
            <person name="de Groot N.N."/>
        </authorList>
    </citation>
    <scope>NUCLEOTIDE SEQUENCE [LARGE SCALE GENOMIC DNA]</scope>
    <source>
        <strain evidence="9 10">DSM 100674</strain>
    </source>
</reference>
<dbReference type="Proteomes" id="UP000199582">
    <property type="component" value="Unassembled WGS sequence"/>
</dbReference>
<evidence type="ECO:0000256" key="5">
    <source>
        <dbReference type="ARBA" id="ARBA00024042"/>
    </source>
</evidence>
<proteinExistence type="inferred from homology"/>
<feature type="binding site" evidence="7">
    <location>
        <position position="133"/>
    </location>
    <ligand>
        <name>glyoxylate</name>
        <dbReference type="ChEBI" id="CHEBI:36655"/>
    </ligand>
</feature>
<gene>
    <name evidence="9" type="ORF">SAMN05443999_10669</name>
</gene>
<feature type="binding site" evidence="7">
    <location>
        <begin position="322"/>
        <end position="323"/>
    </location>
    <ligand>
        <name>FMN</name>
        <dbReference type="ChEBI" id="CHEBI:58210"/>
    </ligand>
</feature>
<evidence type="ECO:0000256" key="2">
    <source>
        <dbReference type="ARBA" id="ARBA00022630"/>
    </source>
</evidence>
<accession>A0A1H7R696</accession>
<dbReference type="STRING" id="1287727.SAMN05443999_10669"/>
<dbReference type="PANTHER" id="PTHR10578">
    <property type="entry name" value="S -2-HYDROXY-ACID OXIDASE-RELATED"/>
    <property type="match status" value="1"/>
</dbReference>
<keyword evidence="4" id="KW-0560">Oxidoreductase</keyword>
<feature type="binding site" evidence="7">
    <location>
        <position position="266"/>
    </location>
    <ligand>
        <name>FMN</name>
        <dbReference type="ChEBI" id="CHEBI:58210"/>
    </ligand>
</feature>
<feature type="binding site" evidence="7">
    <location>
        <position position="268"/>
    </location>
    <ligand>
        <name>glyoxylate</name>
        <dbReference type="ChEBI" id="CHEBI:36655"/>
    </ligand>
</feature>
<sequence>MFGWDNIHCAEDARRLARRRLPWMVFDYIDGAAGEGHGEALNRAALRDLRLRPRVLCNVALRDLSLEVFGHPARVPFGITPMGMCNLSTPGADLMLARLAARDRVPLGVSTVASTPLEEMIETAEGHAWFQLYFSGDGSGTMALVERARVAGYETLVVTLDVPEVGRRPRELRHGFRMPFRIGPRQFVDFALHPRWSFGTLWHGRPEMANFRDGGFDRTASRAVADWSYMRRLRDAWPGKLVIKGVLDADDALRLRDEGVDAIQVSGHGGRQLDGAPPPVLMLEKIRTALGPDFPLFFDSGLRSGEDIVKAHAMGADFVFVGRPLLFAMAAAGERGLHQLWEVLTEEVSLTLAQLGRTGMTRLGTCLARGA</sequence>
<feature type="binding site" evidence="7">
    <location>
        <position position="131"/>
    </location>
    <ligand>
        <name>FMN</name>
        <dbReference type="ChEBI" id="CHEBI:58210"/>
    </ligand>
</feature>
<dbReference type="GO" id="GO:0016491">
    <property type="term" value="F:oxidoreductase activity"/>
    <property type="evidence" value="ECO:0007669"/>
    <property type="project" value="UniProtKB-KW"/>
</dbReference>
<dbReference type="InterPro" id="IPR013785">
    <property type="entry name" value="Aldolase_TIM"/>
</dbReference>
<evidence type="ECO:0000313" key="10">
    <source>
        <dbReference type="Proteomes" id="UP000199582"/>
    </source>
</evidence>
<dbReference type="RefSeq" id="WP_245770664.1">
    <property type="nucleotide sequence ID" value="NZ_FOAG01000006.1"/>
</dbReference>
<feature type="binding site" evidence="7">
    <location>
        <position position="168"/>
    </location>
    <ligand>
        <name>glyoxylate</name>
        <dbReference type="ChEBI" id="CHEBI:36655"/>
    </ligand>
</feature>
<feature type="binding site" evidence="7">
    <location>
        <begin position="299"/>
        <end position="303"/>
    </location>
    <ligand>
        <name>FMN</name>
        <dbReference type="ChEBI" id="CHEBI:58210"/>
    </ligand>
</feature>